<sequence length="2550" mass="286204">PFRHVGRTLSPSIIDCAFTLSPFHQLESIYESPKPTNMPAVLPAELFDNIFFNLRASSDFASLYAFTELNDVFRSLAEPHLYYHLTLSDHDPYDTSPLVLSSKSVSTGHSPSQILRLLLDKPHIAIGGYVRSLKVLIETLMKPGLTMDDRTRRLWDEDTARVLPLLTSLERVTMSQMGMGRHTWRYFNANLKLAFENMLSIPSIREVEMCDLEFPLQILYRSATLKKLELSGANVGRVTQDQELSCPTPNGQRGALSSLILKSIHYPIFVSWLDSETSPDISGLRYLTATLQKATDFQHIASMLSPCSSSLETLTIDAQTTINLQYRLVARDQDIVMPGPVVRPYVLETLPELPFSSASSSLPSADGASQSRPFSLACLSSLRQLRLCLEMWGFGALGGVYSAPFEFLRRFLGEIQASPPRQRRSLSDSKQQMGDSDPGYSRVRLQRLVLDIKFNFSIMDFLGQISWRPVASALSTFSEAMPSLEVVEITVILFGPSDENEQIGGHLKEAVQILQADEHLAPLIATELNLEILHLNLRGPWRAHQRHGDQGGYKDRGLKGRRSAPAGSGAHDSDATPPHPYIAICMNGYGDDAEHELVEPDTPAGRFLSERGIQPPTPHAFRRPPHNPSIPSGTRLPPIRDLFASTPGAGPLATNILNTLSADPLTRPSLSAPRSQVQQAPQQGPTNENQPLEGRPAPSKAIRKKYNGTAHRTYRAVDKAPNCINRSAGLMDCVCVSLHAPRREDSVDIEVKEVAPGLNPLQITSTHFSSYLQVFKVLRTTDMPAEFPLEIFGDIFFHLRASIDFTSLYACTQVNSSFCALAEPHLYYHLIVSDRDPYDNSPPKYADDTHYLGHSPSQVLQLLADKPYIVTKGYVRSLKLRIEASRLAGGDISDEARCLYDTELARLLPLLTSLERVVVGQRGFGGLQLTRLTKDPELQRAFYEVLGLPSVREVSMEGFNDFPLEVFQISTMLRRLRLECHLAMAAPSGLDLALRARTANTSWRRPTLSSLALNHVRTVPRFLSWVNSTRGCDLSALENFQASISFTGDCMYIAYILSLCSGSLKTLELTSSPWPAVTNFVYDFDTEDQNNSQRRHLQELGFQPHPFSFTPSTFSLSEPISLSVPFSLACLSSLEHFRLYLPIRSFTPHSDPSAIRPAYSAPFEFIRGILEEITAGRPRQIERSNSCMAQDLEGDGENTDCSDRRIPLARLTLDIRFDEEFMTDPSLLRRISWKPLASALSEFREEMPMLKRMELRAIVEGLVMKQKIYDQWLENVLEVWNTDVHLTPMPPELPPELFDNIFFHLRASVDFVSLYTCTQVNSYFSALAEPHLHHHLIVSDQNPHDKSPIKYSEDTLYKGHNPSQVLQLLADKPHILDKGYIRVLNLWVEADRSAGGTLRDEARRLYDMELARLLPLLTNLERVAVRLPRSHRAEWTRLTKHPELQRAFYEVLCLPSVREVSLQGFNNFPLEVLEIPTALRELRLECHLAVDALPSSDLPLCARTATGSSLRRPSLSSLALNDVEEMPAPHFLSWIESPRGYDLSRLESFEASISSPSDCMYIAYILSRCSGSLKTLEFTSRSSFAGRYRSTFLSVPLLADVAGARYNMFCTCEVVKELFWATWDYRGSINDLVFSTRPFTSLHIMPPDLPPELIDDIFFNLSATLDYASLYACTEVSSSFRSLAEPHLYRHLTISDDRAYDKFPIILTRFYGGNSPSQVLKLLSDKPHIVSGGYVRSLKLLIVAERGVISKQKRIWWNEETARLLHLLTKLERLEVRQGMNGWLSWKRLSEDLQLGLEHVLSLPSMREVGMCNFSFPLEILPRSLSLQMLEVSSGDVSFGIQGQEVSLTTISEERQSLSSLVLMNPKRTANYSSIISWLKSSIGPDISKLRYFKTSLYEASDYKQVSYILSLCSGSLERLALVPEDTANVWYEPSARDRDEVHILAAPGAQPGPPWTAPSGLRSRMNTRYWDETIFGNLPTFSWVDQSILIHTPSLPPNVHLRSPADMSPNIPPELFDNIFFHLRASIDFASLYACTQVSSYFSALAEPHLHYHLIVSDQNPHDKSPIKYSEDTLYKGHSPSQVLQLLADKPQILDKGYIRVLKLRIEADRLAGESQTDEARRLYDTELARLLPLLTSLERVVVGQRGSGRLKWTRLTRDPELKRAFHGVLGLRSVRDVSLQGFKDLPLEVLEIPTALRVLNLECQLATNALPSSDPSPSCSRITTGTTSRHRPNLLSLALNCVRGRTVSRFLAWADSPSGCNLAGLENFEAVFSLGDCMHIACALSLCSESLKTLQLTNPWPASQYSLLHLSFLLEIDIDSTMLVTNFLYEFDTEEQIYTQERSLDQLGFNLHPFSFTPSSFLPSEPLSLSAPFSLACLSSLEHLRLHLPIRTFLPSYPPTADGHRLVYLAPFELIRGILEEITAGRPRQVGGGCRAGDSHDQVPLRRLTLDMRFWEDFVKNAFLLRGISWKPLASALTAFCDSEAVPLIEVVELNAVVEGLAIRQEVIDQWLENVLEVWNADVHLAPLIAAGLVRVSGKRVDNSIHCL</sequence>
<organism evidence="2 3">
    <name type="scientific">Gymnopilus dilepis</name>
    <dbReference type="NCBI Taxonomy" id="231916"/>
    <lineage>
        <taxon>Eukaryota</taxon>
        <taxon>Fungi</taxon>
        <taxon>Dikarya</taxon>
        <taxon>Basidiomycota</taxon>
        <taxon>Agaricomycotina</taxon>
        <taxon>Agaricomycetes</taxon>
        <taxon>Agaricomycetidae</taxon>
        <taxon>Agaricales</taxon>
        <taxon>Agaricineae</taxon>
        <taxon>Hymenogastraceae</taxon>
        <taxon>Gymnopilus</taxon>
    </lineage>
</organism>
<feature type="region of interest" description="Disordered" evidence="1">
    <location>
        <begin position="543"/>
        <end position="579"/>
    </location>
</feature>
<gene>
    <name evidence="2" type="ORF">CVT26_012408</name>
</gene>
<feature type="non-terminal residue" evidence="2">
    <location>
        <position position="1"/>
    </location>
</feature>
<name>A0A409YQH7_9AGAR</name>
<feature type="region of interest" description="Disordered" evidence="1">
    <location>
        <begin position="419"/>
        <end position="439"/>
    </location>
</feature>
<feature type="compositionally biased region" description="Polar residues" evidence="1">
    <location>
        <begin position="668"/>
        <end position="690"/>
    </location>
</feature>
<comment type="caution">
    <text evidence="2">The sequence shown here is derived from an EMBL/GenBank/DDBJ whole genome shotgun (WGS) entry which is preliminary data.</text>
</comment>
<accession>A0A409YQH7</accession>
<reference evidence="2 3" key="1">
    <citation type="journal article" date="2018" name="Evol. Lett.">
        <title>Horizontal gene cluster transfer increased hallucinogenic mushroom diversity.</title>
        <authorList>
            <person name="Reynolds H.T."/>
            <person name="Vijayakumar V."/>
            <person name="Gluck-Thaler E."/>
            <person name="Korotkin H.B."/>
            <person name="Matheny P.B."/>
            <person name="Slot J.C."/>
        </authorList>
    </citation>
    <scope>NUCLEOTIDE SEQUENCE [LARGE SCALE GENOMIC DNA]</scope>
    <source>
        <strain evidence="2 3">SRW20</strain>
    </source>
</reference>
<evidence type="ECO:0000256" key="1">
    <source>
        <dbReference type="SAM" id="MobiDB-lite"/>
    </source>
</evidence>
<evidence type="ECO:0000313" key="2">
    <source>
        <dbReference type="EMBL" id="PPR05261.1"/>
    </source>
</evidence>
<feature type="region of interest" description="Disordered" evidence="1">
    <location>
        <begin position="663"/>
        <end position="700"/>
    </location>
</feature>
<keyword evidence="3" id="KW-1185">Reference proteome</keyword>
<evidence type="ECO:0000313" key="3">
    <source>
        <dbReference type="Proteomes" id="UP000284706"/>
    </source>
</evidence>
<protein>
    <submittedName>
        <fullName evidence="2">Uncharacterized protein</fullName>
    </submittedName>
</protein>
<dbReference type="Proteomes" id="UP000284706">
    <property type="component" value="Unassembled WGS sequence"/>
</dbReference>
<feature type="compositionally biased region" description="Basic and acidic residues" evidence="1">
    <location>
        <begin position="546"/>
        <end position="558"/>
    </location>
</feature>
<dbReference type="EMBL" id="NHYE01000500">
    <property type="protein sequence ID" value="PPR05261.1"/>
    <property type="molecule type" value="Genomic_DNA"/>
</dbReference>
<proteinExistence type="predicted"/>
<feature type="region of interest" description="Disordered" evidence="1">
    <location>
        <begin position="605"/>
        <end position="647"/>
    </location>
</feature>
<dbReference type="InParanoid" id="A0A409YQH7"/>